<sequence length="410" mass="45258">MMKKIAGIIEGFYGDPYSHEERLALIDTIATWNWNSYVWAAKLEPRHRDEWLAPFTSDELQQFSELSARQEDVMFVIGLTPGSGATNEQVITKLRPAITAGAGAVMLCFDDLPVLDAASEHQRIAHAVLHELHVPVWITPTHYAGITSSPYLEALCNGLDERVELLWTGDQVVCDTITATDARARIAATGGRAPLVWDNAPVNDALMHAHLHLGPFVGRDAELRDLCSGFLWNPMVECVASRVMLESAAAWWNGNDAIAAWNTAVDRDGWRLLAEATSYRGEPHWPGETPSRQWWEAVRDMPDLDADVAPWVESARAGARLAVAALTVLESDIAEMTEKQANRLMGQFLGWSLHTSTQAFTFGRGPRQRPLATQNEYGKFFLRAGSVAPSESLVDLLVIKALAAMQAYKG</sequence>
<evidence type="ECO:0000256" key="2">
    <source>
        <dbReference type="ARBA" id="ARBA00023295"/>
    </source>
</evidence>
<dbReference type="EMBL" id="CAEZUL010000029">
    <property type="protein sequence ID" value="CAB4595226.1"/>
    <property type="molecule type" value="Genomic_DNA"/>
</dbReference>
<dbReference type="PANTHER" id="PTHR13170">
    <property type="entry name" value="O-GLCNACASE"/>
    <property type="match status" value="1"/>
</dbReference>
<proteinExistence type="predicted"/>
<organism evidence="4">
    <name type="scientific">freshwater metagenome</name>
    <dbReference type="NCBI Taxonomy" id="449393"/>
    <lineage>
        <taxon>unclassified sequences</taxon>
        <taxon>metagenomes</taxon>
        <taxon>ecological metagenomes</taxon>
    </lineage>
</organism>
<dbReference type="PROSITE" id="PS52009">
    <property type="entry name" value="GH84"/>
    <property type="match status" value="1"/>
</dbReference>
<dbReference type="InterPro" id="IPR051822">
    <property type="entry name" value="Glycosyl_Hydrolase_84"/>
</dbReference>
<dbReference type="Pfam" id="PF07555">
    <property type="entry name" value="NAGidase"/>
    <property type="match status" value="1"/>
</dbReference>
<name>A0A6J6G1Y5_9ZZZZ</name>
<reference evidence="4" key="1">
    <citation type="submission" date="2020-05" db="EMBL/GenBank/DDBJ databases">
        <authorList>
            <person name="Chiriac C."/>
            <person name="Salcher M."/>
            <person name="Ghai R."/>
            <person name="Kavagutti S V."/>
        </authorList>
    </citation>
    <scope>NUCLEOTIDE SEQUENCE</scope>
</reference>
<evidence type="ECO:0000313" key="4">
    <source>
        <dbReference type="EMBL" id="CAB4595226.1"/>
    </source>
</evidence>
<dbReference type="SUPFAM" id="SSF51445">
    <property type="entry name" value="(Trans)glycosidases"/>
    <property type="match status" value="1"/>
</dbReference>
<dbReference type="InterPro" id="IPR017853">
    <property type="entry name" value="GH"/>
</dbReference>
<keyword evidence="2" id="KW-0326">Glycosidase</keyword>
<dbReference type="InterPro" id="IPR011496">
    <property type="entry name" value="O-GlcNAcase_cat"/>
</dbReference>
<dbReference type="AlphaFoldDB" id="A0A6J6G1Y5"/>
<dbReference type="GO" id="GO:0015929">
    <property type="term" value="F:hexosaminidase activity"/>
    <property type="evidence" value="ECO:0007669"/>
    <property type="project" value="UniProtKB-ARBA"/>
</dbReference>
<keyword evidence="1" id="KW-0378">Hydrolase</keyword>
<dbReference type="GO" id="GO:1901135">
    <property type="term" value="P:carbohydrate derivative metabolic process"/>
    <property type="evidence" value="ECO:0007669"/>
    <property type="project" value="UniProtKB-ARBA"/>
</dbReference>
<evidence type="ECO:0000256" key="1">
    <source>
        <dbReference type="ARBA" id="ARBA00022801"/>
    </source>
</evidence>
<dbReference type="Gene3D" id="3.20.20.80">
    <property type="entry name" value="Glycosidases"/>
    <property type="match status" value="1"/>
</dbReference>
<gene>
    <name evidence="4" type="ORF">UFOPK1808_00396</name>
</gene>
<protein>
    <submittedName>
        <fullName evidence="4">Unannotated protein</fullName>
    </submittedName>
</protein>
<feature type="domain" description="GH84" evidence="3">
    <location>
        <begin position="4"/>
        <end position="256"/>
    </location>
</feature>
<dbReference type="PANTHER" id="PTHR13170:SF16">
    <property type="entry name" value="PROTEIN O-GLCNACASE"/>
    <property type="match status" value="1"/>
</dbReference>
<evidence type="ECO:0000259" key="3">
    <source>
        <dbReference type="PROSITE" id="PS52009"/>
    </source>
</evidence>
<accession>A0A6J6G1Y5</accession>